<protein>
    <submittedName>
        <fullName evidence="2">ImmA/IrrE family metallo-endopeptidase</fullName>
    </submittedName>
</protein>
<dbReference type="Pfam" id="PF06114">
    <property type="entry name" value="Peptidase_M78"/>
    <property type="match status" value="1"/>
</dbReference>
<reference evidence="2 3" key="1">
    <citation type="submission" date="2019-07" db="EMBL/GenBank/DDBJ databases">
        <title>Lentzea xizangensis sp. nov., isolated from Qinghai-Tibetan Plateau Soils.</title>
        <authorList>
            <person name="Huang J."/>
        </authorList>
    </citation>
    <scope>NUCLEOTIDE SEQUENCE [LARGE SCALE GENOMIC DNA]</scope>
    <source>
        <strain evidence="2 3">FXJ1.1311</strain>
    </source>
</reference>
<evidence type="ECO:0000259" key="1">
    <source>
        <dbReference type="Pfam" id="PF06114"/>
    </source>
</evidence>
<organism evidence="2 3">
    <name type="scientific">Lentzea tibetensis</name>
    <dbReference type="NCBI Taxonomy" id="2591470"/>
    <lineage>
        <taxon>Bacteria</taxon>
        <taxon>Bacillati</taxon>
        <taxon>Actinomycetota</taxon>
        <taxon>Actinomycetes</taxon>
        <taxon>Pseudonocardiales</taxon>
        <taxon>Pseudonocardiaceae</taxon>
        <taxon>Lentzea</taxon>
    </lineage>
</organism>
<evidence type="ECO:0000313" key="2">
    <source>
        <dbReference type="EMBL" id="TWP47405.1"/>
    </source>
</evidence>
<keyword evidence="3" id="KW-1185">Reference proteome</keyword>
<dbReference type="AlphaFoldDB" id="A0A563EK24"/>
<evidence type="ECO:0000313" key="3">
    <source>
        <dbReference type="Proteomes" id="UP000316639"/>
    </source>
</evidence>
<feature type="domain" description="IrrE N-terminal-like" evidence="1">
    <location>
        <begin position="85"/>
        <end position="154"/>
    </location>
</feature>
<proteinExistence type="predicted"/>
<comment type="caution">
    <text evidence="2">The sequence shown here is derived from an EMBL/GenBank/DDBJ whole genome shotgun (WGS) entry which is preliminary data.</text>
</comment>
<dbReference type="Gene3D" id="1.10.10.2910">
    <property type="match status" value="1"/>
</dbReference>
<dbReference type="EMBL" id="VOBR01000026">
    <property type="protein sequence ID" value="TWP47405.1"/>
    <property type="molecule type" value="Genomic_DNA"/>
</dbReference>
<gene>
    <name evidence="2" type="ORF">FKR81_32340</name>
</gene>
<dbReference type="InterPro" id="IPR010359">
    <property type="entry name" value="IrrE_HExxH"/>
</dbReference>
<dbReference type="OrthoDB" id="4144896at2"/>
<name>A0A563EK24_9PSEU</name>
<dbReference type="RefSeq" id="WP_146357832.1">
    <property type="nucleotide sequence ID" value="NZ_VOBR01000026.1"/>
</dbReference>
<accession>A0A563EK24</accession>
<sequence length="187" mass="20841">MKFRCGLKRSQNSGPVLTERAARKLARRLPVTEPFDLSGLLEQAEKIAGVPIVVRPYLEHVVLAWRTAGESLPAAMCVGGQARIYVFYRQDTSPAHQRHSILHELGHICARHVIASSAVVDSENLSAEVVREATHRSLYEDDQERAAEAFAYALEDRMGPMRVLGDRRSADPDYQEAVDRYGSILEG</sequence>
<dbReference type="Proteomes" id="UP000316639">
    <property type="component" value="Unassembled WGS sequence"/>
</dbReference>